<dbReference type="RefSeq" id="WP_188583876.1">
    <property type="nucleotide sequence ID" value="NZ_BMCT01000011.1"/>
</dbReference>
<accession>A0A917CF29</accession>
<reference evidence="2" key="2">
    <citation type="submission" date="2020-09" db="EMBL/GenBank/DDBJ databases">
        <authorList>
            <person name="Sun Q."/>
            <person name="Sedlacek I."/>
        </authorList>
    </citation>
    <scope>NUCLEOTIDE SEQUENCE</scope>
    <source>
        <strain evidence="2">CCM 7897</strain>
    </source>
</reference>
<organism evidence="2 3">
    <name type="scientific">Azorhizobium oxalatiphilum</name>
    <dbReference type="NCBI Taxonomy" id="980631"/>
    <lineage>
        <taxon>Bacteria</taxon>
        <taxon>Pseudomonadati</taxon>
        <taxon>Pseudomonadota</taxon>
        <taxon>Alphaproteobacteria</taxon>
        <taxon>Hyphomicrobiales</taxon>
        <taxon>Xanthobacteraceae</taxon>
        <taxon>Azorhizobium</taxon>
    </lineage>
</organism>
<keyword evidence="3" id="KW-1185">Reference proteome</keyword>
<sequence>MAGETPTETSLAAVSPAAATPAATMPAAPPAADAVVPLADDQLDGVSGGANIGNRNTDSPF</sequence>
<name>A0A917CF29_9HYPH</name>
<evidence type="ECO:0000313" key="2">
    <source>
        <dbReference type="EMBL" id="GGF86480.1"/>
    </source>
</evidence>
<feature type="compositionally biased region" description="Low complexity" evidence="1">
    <location>
        <begin position="9"/>
        <end position="40"/>
    </location>
</feature>
<dbReference type="Proteomes" id="UP000606044">
    <property type="component" value="Unassembled WGS sequence"/>
</dbReference>
<proteinExistence type="predicted"/>
<evidence type="ECO:0000313" key="3">
    <source>
        <dbReference type="Proteomes" id="UP000606044"/>
    </source>
</evidence>
<dbReference type="AlphaFoldDB" id="A0A917CF29"/>
<evidence type="ECO:0000256" key="1">
    <source>
        <dbReference type="SAM" id="MobiDB-lite"/>
    </source>
</evidence>
<comment type="caution">
    <text evidence="2">The sequence shown here is derived from an EMBL/GenBank/DDBJ whole genome shotgun (WGS) entry which is preliminary data.</text>
</comment>
<feature type="region of interest" description="Disordered" evidence="1">
    <location>
        <begin position="1"/>
        <end position="61"/>
    </location>
</feature>
<gene>
    <name evidence="2" type="ORF">GCM10007301_52950</name>
</gene>
<protein>
    <submittedName>
        <fullName evidence="2">Uncharacterized protein</fullName>
    </submittedName>
</protein>
<dbReference type="EMBL" id="BMCT01000011">
    <property type="protein sequence ID" value="GGF86480.1"/>
    <property type="molecule type" value="Genomic_DNA"/>
</dbReference>
<reference evidence="2" key="1">
    <citation type="journal article" date="2014" name="Int. J. Syst. Evol. Microbiol.">
        <title>Complete genome sequence of Corynebacterium casei LMG S-19264T (=DSM 44701T), isolated from a smear-ripened cheese.</title>
        <authorList>
            <consortium name="US DOE Joint Genome Institute (JGI-PGF)"/>
            <person name="Walter F."/>
            <person name="Albersmeier A."/>
            <person name="Kalinowski J."/>
            <person name="Ruckert C."/>
        </authorList>
    </citation>
    <scope>NUCLEOTIDE SEQUENCE</scope>
    <source>
        <strain evidence="2">CCM 7897</strain>
    </source>
</reference>